<sequence>MFSFGNQSSPFDEVVEKATAETLLEENWGLMMDISDKVSSEGQKACKQVILSIKKRLNNRDPHVVIYALSLLDCLWKNAGTEFRRSVSSKGFISELRDKSISSTNAVAIKTCTILKEWSENECAKDPSLALVSSLYKELNDQGLFFENNEPKKSKQTFSTDPNVVSSSEEEAQLALAIQASLDDASIKKTPTVTSQYPSLSQSASQSYNNPPPPSYREVKALYDFEAAEENELTMKAGDSIMVLEDSDANWWKGQSHRGVGLFPSSFVTGDLAESNINNYSNGAVDTPTEEPPVQIDEESLMKCIQLLEECDPTGETPDPPALAYFENMALQMAPLIDKKLANIDRQHNMLANVDIAMRDVLASYDQAVQQVQIPQMHQMYNNFPQQQCFPNNFTPIQPQQQQQQSVSATQFVHPQGYGIHGVAAPRFPNNFAPFQYQQQQQPVAATQFFHPQQQIFTNEIQTNQDIQSQKPESQYPNRVADNQSNSTQQVAHSSPLPQQQQFQQPIAAAHLIRPQQQNVLAESERVAAQQVPTSQMPQMYNNFPPPQGYGIPDVAAPRLSNNFTPVQYQQQQQPVAATQFLHPQQQIIANEVQTNQEIQTPKPESHFSNQVADNQSNLTQHVASPIQPQSQQPVAAAHFVRPQQQNVSTESEHVAVQQVSTPQMPQMYNNSSQPQSFPDNFTPIQPQQQQQHQPVAATQFVHPQQQIIANEVESNRETQSPKPENQLLNQLGDNQSNSTQQVAHSSPIPQHQSQQPTAAAHLVRPQQQNVSTESEHVQGNETPVVNEETFVTI</sequence>
<protein>
    <submittedName>
        <fullName evidence="2">Signal transducing adapter molecule 1</fullName>
    </submittedName>
</protein>
<dbReference type="Proteomes" id="UP000887579">
    <property type="component" value="Unplaced"/>
</dbReference>
<reference evidence="2" key="1">
    <citation type="submission" date="2022-11" db="UniProtKB">
        <authorList>
            <consortium name="WormBaseParasite"/>
        </authorList>
    </citation>
    <scope>IDENTIFICATION</scope>
</reference>
<evidence type="ECO:0000313" key="1">
    <source>
        <dbReference type="Proteomes" id="UP000887579"/>
    </source>
</evidence>
<proteinExistence type="predicted"/>
<accession>A0AC34FQA1</accession>
<dbReference type="WBParaSite" id="ES5_v2.g19577.t1">
    <property type="protein sequence ID" value="ES5_v2.g19577.t1"/>
    <property type="gene ID" value="ES5_v2.g19577"/>
</dbReference>
<evidence type="ECO:0000313" key="2">
    <source>
        <dbReference type="WBParaSite" id="ES5_v2.g19577.t1"/>
    </source>
</evidence>
<organism evidence="1 2">
    <name type="scientific">Panagrolaimus sp. ES5</name>
    <dbReference type="NCBI Taxonomy" id="591445"/>
    <lineage>
        <taxon>Eukaryota</taxon>
        <taxon>Metazoa</taxon>
        <taxon>Ecdysozoa</taxon>
        <taxon>Nematoda</taxon>
        <taxon>Chromadorea</taxon>
        <taxon>Rhabditida</taxon>
        <taxon>Tylenchina</taxon>
        <taxon>Panagrolaimomorpha</taxon>
        <taxon>Panagrolaimoidea</taxon>
        <taxon>Panagrolaimidae</taxon>
        <taxon>Panagrolaimus</taxon>
    </lineage>
</organism>
<name>A0AC34FQA1_9BILA</name>